<protein>
    <recommendedName>
        <fullName evidence="4">WG repeat-containing protein</fullName>
    </recommendedName>
</protein>
<evidence type="ECO:0000313" key="3">
    <source>
        <dbReference type="Proteomes" id="UP000787672"/>
    </source>
</evidence>
<proteinExistence type="predicted"/>
<sequence>MKKAALAAALCLLLTACSAGSSSHPLEPGQDGLRVHTDWSQLDKRRDLPQPVGSRWYAEYTDHLIPREDYGQLIPYAGLRLMDDWPARDGCLYGLMTREGKVVSDPVYSAVYRPGGYDASGRWQPLPLLILEQGDPSAEEGSWDPSICAVAAGDGRWCTPFDYRTLSAGAQGLLLFQPDSFTVMAPDGAIRRVWTVEEMGISQGAFDSLLSDVVWGEGIGGEWVEDYMAIGWEEDRGGEALRAFDLVTGEIRVFTMETWIGMGDQLHEMPEEPGPAVPNADRLRDQLLGDDAPGLLVVADYATADAPRIYYREDGTPLPQFTLYGNRWYEQVSVVGGLIEVLDWNTASYYDLDTLECRFRTYLGYEND</sequence>
<feature type="chain" id="PRO_5045444066" description="WG repeat-containing protein" evidence="1">
    <location>
        <begin position="22"/>
        <end position="368"/>
    </location>
</feature>
<organism evidence="2 3">
    <name type="scientific">Dysosmobacter acutus</name>
    <dbReference type="NCBI Taxonomy" id="2841504"/>
    <lineage>
        <taxon>Bacteria</taxon>
        <taxon>Bacillati</taxon>
        <taxon>Bacillota</taxon>
        <taxon>Clostridia</taxon>
        <taxon>Eubacteriales</taxon>
        <taxon>Oscillospiraceae</taxon>
        <taxon>Dysosmobacter</taxon>
    </lineage>
</organism>
<dbReference type="PROSITE" id="PS51257">
    <property type="entry name" value="PROKAR_LIPOPROTEIN"/>
    <property type="match status" value="1"/>
</dbReference>
<name>A0ABS6FCW6_9FIRM</name>
<evidence type="ECO:0008006" key="4">
    <source>
        <dbReference type="Google" id="ProtNLM"/>
    </source>
</evidence>
<keyword evidence="1" id="KW-0732">Signal</keyword>
<keyword evidence="3" id="KW-1185">Reference proteome</keyword>
<accession>A0ABS6FCW6</accession>
<evidence type="ECO:0000313" key="2">
    <source>
        <dbReference type="EMBL" id="MBU5628128.1"/>
    </source>
</evidence>
<dbReference type="EMBL" id="JAHLQN010000001">
    <property type="protein sequence ID" value="MBU5628128.1"/>
    <property type="molecule type" value="Genomic_DNA"/>
</dbReference>
<dbReference type="Proteomes" id="UP000787672">
    <property type="component" value="Unassembled WGS sequence"/>
</dbReference>
<feature type="signal peptide" evidence="1">
    <location>
        <begin position="1"/>
        <end position="21"/>
    </location>
</feature>
<gene>
    <name evidence="2" type="ORF">KQI82_14540</name>
</gene>
<evidence type="ECO:0000256" key="1">
    <source>
        <dbReference type="SAM" id="SignalP"/>
    </source>
</evidence>
<reference evidence="2 3" key="1">
    <citation type="submission" date="2021-06" db="EMBL/GenBank/DDBJ databases">
        <authorList>
            <person name="Sun Q."/>
            <person name="Li D."/>
        </authorList>
    </citation>
    <scope>NUCLEOTIDE SEQUENCE [LARGE SCALE GENOMIC DNA]</scope>
    <source>
        <strain evidence="2 3">MSJ-2</strain>
    </source>
</reference>
<comment type="caution">
    <text evidence="2">The sequence shown here is derived from an EMBL/GenBank/DDBJ whole genome shotgun (WGS) entry which is preliminary data.</text>
</comment>
<dbReference type="RefSeq" id="WP_216633414.1">
    <property type="nucleotide sequence ID" value="NZ_JAHLQN010000001.1"/>
</dbReference>